<dbReference type="GO" id="GO:0051604">
    <property type="term" value="P:protein maturation"/>
    <property type="evidence" value="ECO:0007669"/>
    <property type="project" value="UniProtKB-UniRule"/>
</dbReference>
<dbReference type="AlphaFoldDB" id="A0A915IT21"/>
<dbReference type="GO" id="GO:0005634">
    <property type="term" value="C:nucleus"/>
    <property type="evidence" value="ECO:0007669"/>
    <property type="project" value="UniProtKB-SubCell"/>
</dbReference>
<reference evidence="4" key="1">
    <citation type="submission" date="2022-11" db="UniProtKB">
        <authorList>
            <consortium name="WormBaseParasite"/>
        </authorList>
    </citation>
    <scope>IDENTIFICATION</scope>
</reference>
<evidence type="ECO:0000313" key="4">
    <source>
        <dbReference type="WBParaSite" id="nRc.2.0.1.t17187-RA"/>
    </source>
</evidence>
<comment type="function">
    <text evidence="1">Key component of the cytosolic iron-sulfur protein assembly (CIA) complex, a multiprotein complex that mediates the incorporation of iron-sulfur cluster into apoproteins specifically involved in DNA metabolism and genomic integrity. In the CIA complex, MMS19 acts as an adapter between early-acting CIA components and a subset of cellular target iron-sulfur proteins.</text>
</comment>
<dbReference type="Pfam" id="PF14500">
    <property type="entry name" value="MMS19_N"/>
    <property type="match status" value="1"/>
</dbReference>
<dbReference type="InterPro" id="IPR039920">
    <property type="entry name" value="MMS19"/>
</dbReference>
<feature type="domain" description="MMS19 N-terminal" evidence="2">
    <location>
        <begin position="26"/>
        <end position="247"/>
    </location>
</feature>
<name>A0A915IT21_ROMCU</name>
<sequence length="267" mass="30297">MTYSDVISGASRLIKGQETLLQVVARVESDLVSPDADKRNNAIKFLSDVLLLLPLSYPNDLEISTLVRFFTTRLDTIGNDNSSTSSCLRAIFYLSKCDQFNPNQNVVTIVNAVLKDVAVQSLTQEVRLLVFMLIRYFICRFPEALQQCESDFIVGFIKAAEAEKDPRNLMIIFDTFIKIASTFTIDYLAEDLFELISCYFPVDFKQRPIDEVHGITPEKLTEQLLACLTANEAFAPFCYQLIIDNFAECEDNFEPLIVLLILKNLFP</sequence>
<keyword evidence="3" id="KW-1185">Reference proteome</keyword>
<dbReference type="GO" id="GO:0006281">
    <property type="term" value="P:DNA repair"/>
    <property type="evidence" value="ECO:0007669"/>
    <property type="project" value="UniProtKB-UniRule"/>
</dbReference>
<keyword evidence="1" id="KW-0234">DNA repair</keyword>
<comment type="similarity">
    <text evidence="1">Belongs to the MET18/MMS19 family.</text>
</comment>
<dbReference type="InterPro" id="IPR029240">
    <property type="entry name" value="MMS19_N"/>
</dbReference>
<keyword evidence="1" id="KW-0227">DNA damage</keyword>
<evidence type="ECO:0000259" key="2">
    <source>
        <dbReference type="Pfam" id="PF14500"/>
    </source>
</evidence>
<dbReference type="PANTHER" id="PTHR12891:SF0">
    <property type="entry name" value="MMS19 NUCLEOTIDE EXCISION REPAIR PROTEIN HOMOLOG"/>
    <property type="match status" value="1"/>
</dbReference>
<keyword evidence="1" id="KW-0206">Cytoskeleton</keyword>
<evidence type="ECO:0000313" key="3">
    <source>
        <dbReference type="Proteomes" id="UP000887565"/>
    </source>
</evidence>
<dbReference type="InterPro" id="IPR016024">
    <property type="entry name" value="ARM-type_fold"/>
</dbReference>
<dbReference type="OMA" id="CAQKERF"/>
<dbReference type="WBParaSite" id="nRc.2.0.1.t17187-RA">
    <property type="protein sequence ID" value="nRc.2.0.1.t17187-RA"/>
    <property type="gene ID" value="nRc.2.0.1.g17187"/>
</dbReference>
<dbReference type="GO" id="GO:0016226">
    <property type="term" value="P:iron-sulfur cluster assembly"/>
    <property type="evidence" value="ECO:0007669"/>
    <property type="project" value="UniProtKB-UniRule"/>
</dbReference>
<proteinExistence type="inferred from homology"/>
<dbReference type="PANTHER" id="PTHR12891">
    <property type="entry name" value="DNA REPAIR/TRANSCRIPTION PROTEIN MET18/MMS19"/>
    <property type="match status" value="1"/>
</dbReference>
<organism evidence="3 4">
    <name type="scientific">Romanomermis culicivorax</name>
    <name type="common">Nematode worm</name>
    <dbReference type="NCBI Taxonomy" id="13658"/>
    <lineage>
        <taxon>Eukaryota</taxon>
        <taxon>Metazoa</taxon>
        <taxon>Ecdysozoa</taxon>
        <taxon>Nematoda</taxon>
        <taxon>Enoplea</taxon>
        <taxon>Dorylaimia</taxon>
        <taxon>Mermithida</taxon>
        <taxon>Mermithoidea</taxon>
        <taxon>Mermithidae</taxon>
        <taxon>Romanomermis</taxon>
    </lineage>
</organism>
<comment type="subcellular location">
    <subcellularLocation>
        <location evidence="1">Cytoplasm</location>
        <location evidence="1">Cytoskeleton</location>
        <location evidence="1">Spindle</location>
    </subcellularLocation>
    <subcellularLocation>
        <location evidence="1">Nucleus</location>
    </subcellularLocation>
</comment>
<evidence type="ECO:0000256" key="1">
    <source>
        <dbReference type="RuleBase" id="RU367072"/>
    </source>
</evidence>
<dbReference type="GO" id="GO:0005819">
    <property type="term" value="C:spindle"/>
    <property type="evidence" value="ECO:0007669"/>
    <property type="project" value="UniProtKB-SubCell"/>
</dbReference>
<protein>
    <recommendedName>
        <fullName evidence="1">MMS19 nucleotide excision repair protein</fullName>
    </recommendedName>
</protein>
<keyword evidence="1" id="KW-0539">Nucleus</keyword>
<dbReference type="SUPFAM" id="SSF48371">
    <property type="entry name" value="ARM repeat"/>
    <property type="match status" value="1"/>
</dbReference>
<keyword evidence="1" id="KW-0963">Cytoplasm</keyword>
<dbReference type="Proteomes" id="UP000887565">
    <property type="component" value="Unplaced"/>
</dbReference>
<accession>A0A915IT21</accession>
<comment type="subunit">
    <text evidence="1">Component of the CIA complex.</text>
</comment>
<dbReference type="GO" id="GO:0097361">
    <property type="term" value="C:cytosolic [4Fe-4S] assembly targeting complex"/>
    <property type="evidence" value="ECO:0007669"/>
    <property type="project" value="UniProtKB-UniRule"/>
</dbReference>